<keyword evidence="3" id="KW-0812">Transmembrane</keyword>
<evidence type="ECO:0000313" key="7">
    <source>
        <dbReference type="EnsemblMetazoa" id="RPRC012562-PA"/>
    </source>
</evidence>
<dbReference type="HOGENOM" id="CLU_1211110_0_0_1"/>
<keyword evidence="6" id="KW-0472">Membrane</keyword>
<keyword evidence="4" id="KW-0106">Calcium</keyword>
<keyword evidence="8" id="KW-1185">Reference proteome</keyword>
<dbReference type="VEuPathDB" id="VectorBase:RPRC012562"/>
<evidence type="ECO:0000256" key="1">
    <source>
        <dbReference type="ARBA" id="ARBA00004141"/>
    </source>
</evidence>
<comment type="similarity">
    <text evidence="2">Belongs to the peptidase S54 family.</text>
</comment>
<dbReference type="PROSITE" id="PS50222">
    <property type="entry name" value="EF_HAND_2"/>
    <property type="match status" value="1"/>
</dbReference>
<dbReference type="InterPro" id="IPR051739">
    <property type="entry name" value="Rhomboid_IM_Serine_Proteases"/>
</dbReference>
<organism evidence="7 8">
    <name type="scientific">Rhodnius prolixus</name>
    <name type="common">Triatomid bug</name>
    <dbReference type="NCBI Taxonomy" id="13249"/>
    <lineage>
        <taxon>Eukaryota</taxon>
        <taxon>Metazoa</taxon>
        <taxon>Ecdysozoa</taxon>
        <taxon>Arthropoda</taxon>
        <taxon>Hexapoda</taxon>
        <taxon>Insecta</taxon>
        <taxon>Pterygota</taxon>
        <taxon>Neoptera</taxon>
        <taxon>Paraneoptera</taxon>
        <taxon>Hemiptera</taxon>
        <taxon>Heteroptera</taxon>
        <taxon>Panheteroptera</taxon>
        <taxon>Cimicomorpha</taxon>
        <taxon>Reduviidae</taxon>
        <taxon>Triatominae</taxon>
        <taxon>Rhodnius</taxon>
    </lineage>
</organism>
<dbReference type="STRING" id="13249.T1I8E0"/>
<reference evidence="7" key="1">
    <citation type="submission" date="2015-05" db="UniProtKB">
        <authorList>
            <consortium name="EnsemblMetazoa"/>
        </authorList>
    </citation>
    <scope>IDENTIFICATION</scope>
</reference>
<dbReference type="GO" id="GO:0005509">
    <property type="term" value="F:calcium ion binding"/>
    <property type="evidence" value="ECO:0007669"/>
    <property type="project" value="InterPro"/>
</dbReference>
<sequence length="229" mass="26598">MITYQFFIISTIILLFQYDYDQDDQIPIKDFMQELRNASDENIPILMIEKALKETDVNDDGIITLGEFLRMVKKTSEGKSKYGGIFTAYVMRTIPPRQKRCRELEIYSDTDGEYEDEYKCCPPPLGMICISLLMIGTFSYDTVIGGYGHFDGPVAKWLIYNPHLREEAWRFVTYMFVHAGGALLTIVEKLFRDGIRKLAVNSDHQFVHCGYYLRYIPPLFFGNKSTDRL</sequence>
<keyword evidence="5" id="KW-1133">Transmembrane helix</keyword>
<dbReference type="OMA" id="MVHAKEL"/>
<dbReference type="SUPFAM" id="SSF47473">
    <property type="entry name" value="EF-hand"/>
    <property type="match status" value="1"/>
</dbReference>
<protein>
    <submittedName>
        <fullName evidence="7">Rhomboid-like protein</fullName>
    </submittedName>
</protein>
<dbReference type="PANTHER" id="PTHR45840:SF8">
    <property type="entry name" value="RHOMBOID PROTEASE"/>
    <property type="match status" value="1"/>
</dbReference>
<dbReference type="SUPFAM" id="SSF144091">
    <property type="entry name" value="Rhomboid-like"/>
    <property type="match status" value="1"/>
</dbReference>
<dbReference type="Gene3D" id="1.10.238.10">
    <property type="entry name" value="EF-hand"/>
    <property type="match status" value="1"/>
</dbReference>
<dbReference type="InterPro" id="IPR035952">
    <property type="entry name" value="Rhomboid-like_sf"/>
</dbReference>
<dbReference type="GO" id="GO:0016020">
    <property type="term" value="C:membrane"/>
    <property type="evidence" value="ECO:0007669"/>
    <property type="project" value="UniProtKB-SubCell"/>
</dbReference>
<comment type="subcellular location">
    <subcellularLocation>
        <location evidence="1">Membrane</location>
        <topology evidence="1">Multi-pass membrane protein</topology>
    </subcellularLocation>
</comment>
<evidence type="ECO:0000256" key="4">
    <source>
        <dbReference type="ARBA" id="ARBA00022837"/>
    </source>
</evidence>
<dbReference type="InParanoid" id="T1I8E0"/>
<dbReference type="PANTHER" id="PTHR45840">
    <property type="entry name" value="RHOMBOID-RELATED PROTEIN"/>
    <property type="match status" value="1"/>
</dbReference>
<evidence type="ECO:0000256" key="3">
    <source>
        <dbReference type="ARBA" id="ARBA00022692"/>
    </source>
</evidence>
<dbReference type="EnsemblMetazoa" id="RPRC012562-RA">
    <property type="protein sequence ID" value="RPRC012562-PA"/>
    <property type="gene ID" value="RPRC012562"/>
</dbReference>
<dbReference type="InterPro" id="IPR002048">
    <property type="entry name" value="EF_hand_dom"/>
</dbReference>
<dbReference type="eggNOG" id="KOG2289">
    <property type="taxonomic scope" value="Eukaryota"/>
</dbReference>
<dbReference type="InterPro" id="IPR011992">
    <property type="entry name" value="EF-hand-dom_pair"/>
</dbReference>
<proteinExistence type="inferred from homology"/>
<dbReference type="AlphaFoldDB" id="T1I8E0"/>
<evidence type="ECO:0000256" key="5">
    <source>
        <dbReference type="ARBA" id="ARBA00022989"/>
    </source>
</evidence>
<dbReference type="EMBL" id="ACPB03028240">
    <property type="status" value="NOT_ANNOTATED_CDS"/>
    <property type="molecule type" value="Genomic_DNA"/>
</dbReference>
<evidence type="ECO:0000256" key="2">
    <source>
        <dbReference type="ARBA" id="ARBA00009045"/>
    </source>
</evidence>
<evidence type="ECO:0000256" key="6">
    <source>
        <dbReference type="ARBA" id="ARBA00023136"/>
    </source>
</evidence>
<dbReference type="Proteomes" id="UP000015103">
    <property type="component" value="Unassembled WGS sequence"/>
</dbReference>
<dbReference type="GO" id="GO:0004252">
    <property type="term" value="F:serine-type endopeptidase activity"/>
    <property type="evidence" value="ECO:0007669"/>
    <property type="project" value="TreeGrafter"/>
</dbReference>
<accession>T1I8E0</accession>
<dbReference type="PROSITE" id="PS00018">
    <property type="entry name" value="EF_HAND_1"/>
    <property type="match status" value="1"/>
</dbReference>
<name>T1I8E0_RHOPR</name>
<evidence type="ECO:0000313" key="8">
    <source>
        <dbReference type="Proteomes" id="UP000015103"/>
    </source>
</evidence>
<dbReference type="InterPro" id="IPR018247">
    <property type="entry name" value="EF_Hand_1_Ca_BS"/>
</dbReference>